<dbReference type="Proteomes" id="UP000225706">
    <property type="component" value="Unassembled WGS sequence"/>
</dbReference>
<feature type="compositionally biased region" description="Basic and acidic residues" evidence="1">
    <location>
        <begin position="1"/>
        <end position="13"/>
    </location>
</feature>
<dbReference type="EMBL" id="LSMT01000042">
    <property type="protein sequence ID" value="PFX30977.1"/>
    <property type="molecule type" value="Genomic_DNA"/>
</dbReference>
<dbReference type="OrthoDB" id="5980952at2759"/>
<evidence type="ECO:0000313" key="2">
    <source>
        <dbReference type="EMBL" id="PFX30977.1"/>
    </source>
</evidence>
<organism evidence="2 3">
    <name type="scientific">Stylophora pistillata</name>
    <name type="common">Smooth cauliflower coral</name>
    <dbReference type="NCBI Taxonomy" id="50429"/>
    <lineage>
        <taxon>Eukaryota</taxon>
        <taxon>Metazoa</taxon>
        <taxon>Cnidaria</taxon>
        <taxon>Anthozoa</taxon>
        <taxon>Hexacorallia</taxon>
        <taxon>Scleractinia</taxon>
        <taxon>Astrocoeniina</taxon>
        <taxon>Pocilloporidae</taxon>
        <taxon>Stylophora</taxon>
    </lineage>
</organism>
<sequence>MATKRPVDVEGNRPGKPKTKRPSTTPSTDRSSRKTVFSEGCILNRAVGKREWSEAENSALVQYICLFWDDAVSDKWPMHRDSEFWDACANAANKACNSSRTVNVFKIQIHECQLTECPMDNECSTSSVGTLDEEDIIQISLQESSLSVDDLNLSNEMSEDSCCSTEGQEPEDVVNVLHLWTHVSQHQQQKIELGVVTPQGMEKFHGIQPTMSSGQQSPGMYNPLKSKVNIASLGVRQIQKHIASSGFSKTVDIQVEALKKAKECNPQGRWWIKADACDVRKDLTESMRGIWAGDEDMGDGSLQALYAEYIRRCSFVKKVGTSGRSGLIERDVERLQTEMEEDLEFLTSGAEAANGLYSKAVEGSQSSDRTMMELAWTVVGFEELIKKVRTFQVQLSVFRQMDNDSAFTDLTSLKSNMLSYLKDLFTKKRTAASHILVFMIADELRNRKPYAILVKFMPYKSLTDS</sequence>
<dbReference type="AlphaFoldDB" id="A0A2B4SR63"/>
<name>A0A2B4SR63_STYPI</name>
<evidence type="ECO:0000256" key="1">
    <source>
        <dbReference type="SAM" id="MobiDB-lite"/>
    </source>
</evidence>
<feature type="region of interest" description="Disordered" evidence="1">
    <location>
        <begin position="1"/>
        <end position="33"/>
    </location>
</feature>
<reference evidence="3" key="1">
    <citation type="journal article" date="2017" name="bioRxiv">
        <title>Comparative analysis of the genomes of Stylophora pistillata and Acropora digitifera provides evidence for extensive differences between species of corals.</title>
        <authorList>
            <person name="Voolstra C.R."/>
            <person name="Li Y."/>
            <person name="Liew Y.J."/>
            <person name="Baumgarten S."/>
            <person name="Zoccola D."/>
            <person name="Flot J.-F."/>
            <person name="Tambutte S."/>
            <person name="Allemand D."/>
            <person name="Aranda M."/>
        </authorList>
    </citation>
    <scope>NUCLEOTIDE SEQUENCE [LARGE SCALE GENOMIC DNA]</scope>
</reference>
<gene>
    <name evidence="2" type="ORF">AWC38_SpisGene4212</name>
</gene>
<keyword evidence="3" id="KW-1185">Reference proteome</keyword>
<comment type="caution">
    <text evidence="2">The sequence shown here is derived from an EMBL/GenBank/DDBJ whole genome shotgun (WGS) entry which is preliminary data.</text>
</comment>
<accession>A0A2B4SR63</accession>
<proteinExistence type="predicted"/>
<protein>
    <submittedName>
        <fullName evidence="2">Uncharacterized protein</fullName>
    </submittedName>
</protein>
<evidence type="ECO:0000313" key="3">
    <source>
        <dbReference type="Proteomes" id="UP000225706"/>
    </source>
</evidence>